<evidence type="ECO:0000256" key="5">
    <source>
        <dbReference type="ARBA" id="ARBA00035198"/>
    </source>
</evidence>
<dbReference type="GO" id="GO:0022625">
    <property type="term" value="C:cytosolic large ribosomal subunit"/>
    <property type="evidence" value="ECO:0007669"/>
    <property type="project" value="TreeGrafter"/>
</dbReference>
<dbReference type="EMBL" id="DSYQ01000015">
    <property type="protein sequence ID" value="HGT71249.1"/>
    <property type="molecule type" value="Genomic_DNA"/>
</dbReference>
<dbReference type="Pfam" id="PF00252">
    <property type="entry name" value="Ribosomal_L16"/>
    <property type="match status" value="1"/>
</dbReference>
<evidence type="ECO:0000256" key="4">
    <source>
        <dbReference type="ARBA" id="ARBA00023274"/>
    </source>
</evidence>
<keyword evidence="4 6" id="KW-0687">Ribonucleoprotein</keyword>
<evidence type="ECO:0000256" key="2">
    <source>
        <dbReference type="ARBA" id="ARBA00022555"/>
    </source>
</evidence>
<dbReference type="GO" id="GO:0003735">
    <property type="term" value="F:structural constituent of ribosome"/>
    <property type="evidence" value="ECO:0007669"/>
    <property type="project" value="InterPro"/>
</dbReference>
<dbReference type="CDD" id="cd01433">
    <property type="entry name" value="Ribosomal_L16_L10e"/>
    <property type="match status" value="1"/>
</dbReference>
<sequence length="135" mass="15125">MLTPKKIKYRRQFNPKIKSVAHRGTSLSFGKYGLKAMGSAYVTARQIEAGRRAITRFIARGGQIWIRIFPDRPKTKHAQEAPMGSGKGALDHFVANVEAGRIIYELDGVTEATAKEALRLAAQKMPIKTKFIIRR</sequence>
<keyword evidence="3 6" id="KW-0689">Ribosomal protein</keyword>
<dbReference type="GO" id="GO:0000049">
    <property type="term" value="F:tRNA binding"/>
    <property type="evidence" value="ECO:0007669"/>
    <property type="project" value="UniProtKB-KW"/>
</dbReference>
<dbReference type="Gene3D" id="3.90.1170.10">
    <property type="entry name" value="Ribosomal protein L10e/L16"/>
    <property type="match status" value="1"/>
</dbReference>
<comment type="function">
    <text evidence="6 8">Binds 23S rRNA and is also seen to make contacts with the A and possibly P site tRNAs.</text>
</comment>
<dbReference type="AlphaFoldDB" id="A0A7C4M0R0"/>
<reference evidence="9" key="1">
    <citation type="journal article" date="2020" name="mSystems">
        <title>Genome- and Community-Level Interaction Insights into Carbon Utilization and Element Cycling Functions of Hydrothermarchaeota in Hydrothermal Sediment.</title>
        <authorList>
            <person name="Zhou Z."/>
            <person name="Liu Y."/>
            <person name="Xu W."/>
            <person name="Pan J."/>
            <person name="Luo Z.H."/>
            <person name="Li M."/>
        </authorList>
    </citation>
    <scope>NUCLEOTIDE SEQUENCE [LARGE SCALE GENOMIC DNA]</scope>
    <source>
        <strain evidence="9">SpSt-579</strain>
    </source>
</reference>
<comment type="caution">
    <text evidence="9">The sequence shown here is derived from an EMBL/GenBank/DDBJ whole genome shotgun (WGS) entry which is preliminary data.</text>
</comment>
<evidence type="ECO:0000256" key="3">
    <source>
        <dbReference type="ARBA" id="ARBA00022980"/>
    </source>
</evidence>
<evidence type="ECO:0000256" key="7">
    <source>
        <dbReference type="RuleBase" id="RU004413"/>
    </source>
</evidence>
<evidence type="ECO:0000256" key="1">
    <source>
        <dbReference type="ARBA" id="ARBA00008931"/>
    </source>
</evidence>
<organism evidence="9">
    <name type="scientific">candidate division CPR3 bacterium</name>
    <dbReference type="NCBI Taxonomy" id="2268181"/>
    <lineage>
        <taxon>Bacteria</taxon>
        <taxon>Bacteria division CPR3</taxon>
    </lineage>
</organism>
<dbReference type="GO" id="GO:0006412">
    <property type="term" value="P:translation"/>
    <property type="evidence" value="ECO:0007669"/>
    <property type="project" value="UniProtKB-UniRule"/>
</dbReference>
<protein>
    <recommendedName>
        <fullName evidence="5 6">Large ribosomal subunit protein uL16</fullName>
    </recommendedName>
</protein>
<dbReference type="PANTHER" id="PTHR12220">
    <property type="entry name" value="50S/60S RIBOSOMAL PROTEIN L16"/>
    <property type="match status" value="1"/>
</dbReference>
<dbReference type="HAMAP" id="MF_01342">
    <property type="entry name" value="Ribosomal_uL16"/>
    <property type="match status" value="1"/>
</dbReference>
<proteinExistence type="inferred from homology"/>
<dbReference type="SUPFAM" id="SSF54686">
    <property type="entry name" value="Ribosomal protein L16p/L10e"/>
    <property type="match status" value="1"/>
</dbReference>
<dbReference type="InterPro" id="IPR000114">
    <property type="entry name" value="Ribosomal_uL16_bact-type"/>
</dbReference>
<dbReference type="InterPro" id="IPR036920">
    <property type="entry name" value="Ribosomal_uL16_sf"/>
</dbReference>
<gene>
    <name evidence="6" type="primary">rplP</name>
    <name evidence="9" type="ORF">ENT43_03250</name>
</gene>
<comment type="similarity">
    <text evidence="1 6 7">Belongs to the universal ribosomal protein uL16 family.</text>
</comment>
<evidence type="ECO:0000256" key="6">
    <source>
        <dbReference type="HAMAP-Rule" id="MF_01342"/>
    </source>
</evidence>
<dbReference type="FunFam" id="3.90.1170.10:FF:000001">
    <property type="entry name" value="50S ribosomal protein L16"/>
    <property type="match status" value="1"/>
</dbReference>
<evidence type="ECO:0000313" key="9">
    <source>
        <dbReference type="EMBL" id="HGT71249.1"/>
    </source>
</evidence>
<dbReference type="InterPro" id="IPR016180">
    <property type="entry name" value="Ribosomal_uL16_dom"/>
</dbReference>
<keyword evidence="6 8" id="KW-0694">RNA-binding</keyword>
<dbReference type="GO" id="GO:0019843">
    <property type="term" value="F:rRNA binding"/>
    <property type="evidence" value="ECO:0007669"/>
    <property type="project" value="UniProtKB-UniRule"/>
</dbReference>
<accession>A0A7C4M0R0</accession>
<evidence type="ECO:0000256" key="8">
    <source>
        <dbReference type="RuleBase" id="RU004414"/>
    </source>
</evidence>
<name>A0A7C4M0R0_UNCC3</name>
<dbReference type="PRINTS" id="PR00060">
    <property type="entry name" value="RIBOSOMALL16"/>
</dbReference>
<dbReference type="PANTHER" id="PTHR12220:SF13">
    <property type="entry name" value="LARGE RIBOSOMAL SUBUNIT PROTEIN UL16M"/>
    <property type="match status" value="1"/>
</dbReference>
<dbReference type="InterPro" id="IPR047873">
    <property type="entry name" value="Ribosomal_uL16"/>
</dbReference>
<keyword evidence="6 8" id="KW-0699">rRNA-binding</keyword>
<dbReference type="NCBIfam" id="TIGR01164">
    <property type="entry name" value="rplP_bact"/>
    <property type="match status" value="1"/>
</dbReference>
<comment type="subunit">
    <text evidence="6 8">Part of the 50S ribosomal subunit.</text>
</comment>
<keyword evidence="2 6" id="KW-0820">tRNA-binding</keyword>